<dbReference type="Pfam" id="PF00082">
    <property type="entry name" value="Peptidase_S8"/>
    <property type="match status" value="1"/>
</dbReference>
<dbReference type="EMBL" id="CP006965">
    <property type="protein sequence ID" value="AHF81342.1"/>
    <property type="molecule type" value="Genomic_DNA"/>
</dbReference>
<dbReference type="GO" id="GO:0004252">
    <property type="term" value="F:serine-type endopeptidase activity"/>
    <property type="evidence" value="ECO:0007669"/>
    <property type="project" value="UniProtKB-UniRule"/>
</dbReference>
<comment type="similarity">
    <text evidence="1 6 7">Belongs to the peptidase S8 family.</text>
</comment>
<name>W0I9B0_9EURY</name>
<feature type="active site" description="Charge relay system" evidence="6">
    <location>
        <position position="183"/>
    </location>
</feature>
<dbReference type="PROSITE" id="PS00138">
    <property type="entry name" value="SUBTILASE_SER"/>
    <property type="match status" value="1"/>
</dbReference>
<dbReference type="PROSITE" id="PS00136">
    <property type="entry name" value="SUBTILASE_ASP"/>
    <property type="match status" value="1"/>
</dbReference>
<dbReference type="PANTHER" id="PTHR43806">
    <property type="entry name" value="PEPTIDASE S8"/>
    <property type="match status" value="1"/>
</dbReference>
<organism evidence="9 10">
    <name type="scientific">Thermococcus paralvinellae</name>
    <dbReference type="NCBI Taxonomy" id="582419"/>
    <lineage>
        <taxon>Archaea</taxon>
        <taxon>Methanobacteriati</taxon>
        <taxon>Methanobacteriota</taxon>
        <taxon>Thermococci</taxon>
        <taxon>Thermococcales</taxon>
        <taxon>Thermococcaceae</taxon>
        <taxon>Thermococcus</taxon>
    </lineage>
</organism>
<dbReference type="STRING" id="582419.TES1_1967"/>
<keyword evidence="10" id="KW-1185">Reference proteome</keyword>
<dbReference type="PROSITE" id="PS51892">
    <property type="entry name" value="SUBTILASE"/>
    <property type="match status" value="1"/>
</dbReference>
<evidence type="ECO:0000256" key="5">
    <source>
        <dbReference type="ARBA" id="ARBA00022825"/>
    </source>
</evidence>
<dbReference type="InterPro" id="IPR023827">
    <property type="entry name" value="Peptidase_S8_Asp-AS"/>
</dbReference>
<dbReference type="InterPro" id="IPR034202">
    <property type="entry name" value="Subtilisin_Carlsberg-like"/>
</dbReference>
<reference evidence="9 10" key="1">
    <citation type="journal article" date="2014" name="Int. J. Syst. Evol. Microbiol.">
        <title>Thermococcus paralvinellae sp. nov. and Thermococcus cleftensis sp. nov. of hyperthermophilic heterotrophs from deep-sea hydrothermal vents.</title>
        <authorList>
            <person name="Hensley S.A."/>
            <person name="Jung J.H."/>
            <person name="Park C.S."/>
            <person name="Holden J.F."/>
        </authorList>
    </citation>
    <scope>NUCLEOTIDE SEQUENCE [LARGE SCALE GENOMIC DNA]</scope>
    <source>
        <strain evidence="9 10">ES1</strain>
    </source>
</reference>
<dbReference type="PANTHER" id="PTHR43806:SF11">
    <property type="entry name" value="CEREVISIN-RELATED"/>
    <property type="match status" value="1"/>
</dbReference>
<feature type="domain" description="Peptidase S8/S53" evidence="8">
    <location>
        <begin position="140"/>
        <end position="415"/>
    </location>
</feature>
<keyword evidence="5 6" id="KW-0720">Serine protease</keyword>
<accession>W0I9B0</accession>
<feature type="active site" description="Charge relay system" evidence="6">
    <location>
        <position position="145"/>
    </location>
</feature>
<dbReference type="RefSeq" id="WP_042682496.1">
    <property type="nucleotide sequence ID" value="NZ_CP006965.1"/>
</dbReference>
<keyword evidence="2 6" id="KW-0645">Protease</keyword>
<evidence type="ECO:0000256" key="7">
    <source>
        <dbReference type="RuleBase" id="RU003355"/>
    </source>
</evidence>
<dbReference type="HOGENOM" id="CLU_011263_15_0_2"/>
<evidence type="ECO:0000256" key="2">
    <source>
        <dbReference type="ARBA" id="ARBA00022670"/>
    </source>
</evidence>
<dbReference type="InterPro" id="IPR023828">
    <property type="entry name" value="Peptidase_S8_Ser-AS"/>
</dbReference>
<dbReference type="CDD" id="cd07477">
    <property type="entry name" value="Peptidases_S8_Subtilisin_subset"/>
    <property type="match status" value="1"/>
</dbReference>
<evidence type="ECO:0000313" key="9">
    <source>
        <dbReference type="EMBL" id="AHF81342.1"/>
    </source>
</evidence>
<gene>
    <name evidence="9" type="ORF">TES1_1967</name>
</gene>
<keyword evidence="3" id="KW-0479">Metal-binding</keyword>
<evidence type="ECO:0000256" key="1">
    <source>
        <dbReference type="ARBA" id="ARBA00011073"/>
    </source>
</evidence>
<dbReference type="Proteomes" id="UP000019027">
    <property type="component" value="Chromosome"/>
</dbReference>
<dbReference type="SUPFAM" id="SSF52743">
    <property type="entry name" value="Subtilisin-like"/>
    <property type="match status" value="1"/>
</dbReference>
<evidence type="ECO:0000259" key="8">
    <source>
        <dbReference type="Pfam" id="PF00082"/>
    </source>
</evidence>
<protein>
    <submittedName>
        <fullName evidence="9">Subtilisin-like serine protease</fullName>
    </submittedName>
</protein>
<dbReference type="GO" id="GO:0006508">
    <property type="term" value="P:proteolysis"/>
    <property type="evidence" value="ECO:0007669"/>
    <property type="project" value="UniProtKB-KW"/>
</dbReference>
<dbReference type="InterPro" id="IPR036852">
    <property type="entry name" value="Peptidase_S8/S53_dom_sf"/>
</dbReference>
<dbReference type="OrthoDB" id="341609at2157"/>
<proteinExistence type="inferred from homology"/>
<dbReference type="PRINTS" id="PR00723">
    <property type="entry name" value="SUBTILISIN"/>
</dbReference>
<dbReference type="InterPro" id="IPR050131">
    <property type="entry name" value="Peptidase_S8_subtilisin-like"/>
</dbReference>
<evidence type="ECO:0000256" key="6">
    <source>
        <dbReference type="PROSITE-ProRule" id="PRU01240"/>
    </source>
</evidence>
<dbReference type="Gene3D" id="3.30.70.80">
    <property type="entry name" value="Peptidase S8 propeptide/proteinase inhibitor I9"/>
    <property type="match status" value="1"/>
</dbReference>
<dbReference type="AlphaFoldDB" id="W0I9B0"/>
<dbReference type="GeneID" id="24907328"/>
<dbReference type="KEGG" id="ths:TES1_1967"/>
<dbReference type="InterPro" id="IPR037045">
    <property type="entry name" value="S8pro/Inhibitor_I9_sf"/>
</dbReference>
<dbReference type="SUPFAM" id="SSF54897">
    <property type="entry name" value="Protease propeptides/inhibitors"/>
    <property type="match status" value="1"/>
</dbReference>
<evidence type="ECO:0000256" key="4">
    <source>
        <dbReference type="ARBA" id="ARBA00022801"/>
    </source>
</evidence>
<keyword evidence="4 6" id="KW-0378">Hydrolase</keyword>
<sequence>MRLKALLGILLTILVVASLAFKPATAQQSEKVKVIVMIDRDSFDEKAVKGLGGQIKIRYKLIPAVVIEIPENAIEKLKSVRGVKKVELDKVAYAYPGNGVGRPPWYTPTQPPQVIPWGIDRINAPDVWSITTGASNGVIEVAVLDTGVDWDHPDLAANIAWEVSTIGGVVSTDPADWYDGNGHGTHVIGTIAALNNDIGVVGVAPKVEIYAIKVLDDRGSGTYSDIMLGIEQALLGPDGVLDADGDGIIVGDPDDDAAEVISMSLGGPVDDTALHDMIITAYNYGVVIVAASGNEAADQPSYPAIYPEVIAVGATNSTDGIAWFSNLQPEVSAPGVDILSTYPNDDYETLSGTSMATPHVSGVIALIQAAYYNKYGTVLPVGTFDDMTTNTIRGILHVTADDLGDPGWDIYYGYGIVRADLAVQAALG</sequence>
<evidence type="ECO:0000313" key="10">
    <source>
        <dbReference type="Proteomes" id="UP000019027"/>
    </source>
</evidence>
<dbReference type="GO" id="GO:0046872">
    <property type="term" value="F:metal ion binding"/>
    <property type="evidence" value="ECO:0007669"/>
    <property type="project" value="UniProtKB-KW"/>
</dbReference>
<evidence type="ECO:0000256" key="3">
    <source>
        <dbReference type="ARBA" id="ARBA00022723"/>
    </source>
</evidence>
<feature type="active site" description="Charge relay system" evidence="6">
    <location>
        <position position="354"/>
    </location>
</feature>
<dbReference type="Gene3D" id="3.40.50.200">
    <property type="entry name" value="Peptidase S8/S53 domain"/>
    <property type="match status" value="1"/>
</dbReference>
<dbReference type="InterPro" id="IPR000209">
    <property type="entry name" value="Peptidase_S8/S53_dom"/>
</dbReference>
<dbReference type="InterPro" id="IPR015500">
    <property type="entry name" value="Peptidase_S8_subtilisin-rel"/>
</dbReference>